<dbReference type="EMBL" id="JAYGIE010000073">
    <property type="protein sequence ID" value="MEA5478333.1"/>
    <property type="molecule type" value="Genomic_DNA"/>
</dbReference>
<sequence length="259" mass="29701">MKILRSIVKKIVEFSGYSLVKTSRNREDFSLLNQFADFSQSELEIIKLIKPFTMTSPERIYALIKAIEYISNNNIRGDIVECGVWKGGSMMAIAHTLLGMNDINRNLYLFDTFEGMTCPSQADISFDNDEALKLLQDSDKEDQTSIWCYAPLEEVMTNLHSTGYASDKIYFVKGEVEKTIPEKAPEQIAVLRLDTDWYESTRHELENLFPRLVRGGVIIIDDYGYWKGCRKATDEYIANNKIQILLNRIDLTGRIGIKL</sequence>
<protein>
    <submittedName>
        <fullName evidence="1">TylF/MycF/NovP-related O-methyltransferase</fullName>
        <ecNumber evidence="1">2.1.1.-</ecNumber>
    </submittedName>
</protein>
<evidence type="ECO:0000313" key="1">
    <source>
        <dbReference type="EMBL" id="MEA5478333.1"/>
    </source>
</evidence>
<dbReference type="Pfam" id="PF05711">
    <property type="entry name" value="TylF"/>
    <property type="match status" value="1"/>
</dbReference>
<dbReference type="Proteomes" id="UP001301388">
    <property type="component" value="Unassembled WGS sequence"/>
</dbReference>
<accession>A0ABU5TL80</accession>
<dbReference type="GO" id="GO:0032259">
    <property type="term" value="P:methylation"/>
    <property type="evidence" value="ECO:0007669"/>
    <property type="project" value="UniProtKB-KW"/>
</dbReference>
<gene>
    <name evidence="1" type="ORF">VB774_11960</name>
</gene>
<evidence type="ECO:0000313" key="2">
    <source>
        <dbReference type="Proteomes" id="UP001301388"/>
    </source>
</evidence>
<name>A0ABU5TL80_9CYAN</name>
<dbReference type="PANTHER" id="PTHR40036:SF1">
    <property type="entry name" value="MACROCIN O-METHYLTRANSFERASE"/>
    <property type="match status" value="1"/>
</dbReference>
<keyword evidence="1" id="KW-0808">Transferase</keyword>
<keyword evidence="2" id="KW-1185">Reference proteome</keyword>
<dbReference type="PANTHER" id="PTHR40036">
    <property type="entry name" value="MACROCIN O-METHYLTRANSFERASE"/>
    <property type="match status" value="1"/>
</dbReference>
<organism evidence="1 2">
    <name type="scientific">Pseudanabaena galeata UHCC 0370</name>
    <dbReference type="NCBI Taxonomy" id="3110310"/>
    <lineage>
        <taxon>Bacteria</taxon>
        <taxon>Bacillati</taxon>
        <taxon>Cyanobacteriota</taxon>
        <taxon>Cyanophyceae</taxon>
        <taxon>Pseudanabaenales</taxon>
        <taxon>Pseudanabaenaceae</taxon>
        <taxon>Pseudanabaena</taxon>
    </lineage>
</organism>
<dbReference type="RefSeq" id="WP_323261848.1">
    <property type="nucleotide sequence ID" value="NZ_JAYGIE010000073.1"/>
</dbReference>
<comment type="caution">
    <text evidence="1">The sequence shown here is derived from an EMBL/GenBank/DDBJ whole genome shotgun (WGS) entry which is preliminary data.</text>
</comment>
<reference evidence="1 2" key="1">
    <citation type="submission" date="2023-12" db="EMBL/GenBank/DDBJ databases">
        <title>Baltic Sea Cyanobacteria.</title>
        <authorList>
            <person name="Delbaje E."/>
            <person name="Fewer D.P."/>
            <person name="Shishido T.K."/>
        </authorList>
    </citation>
    <scope>NUCLEOTIDE SEQUENCE [LARGE SCALE GENOMIC DNA]</scope>
    <source>
        <strain evidence="1 2">UHCC 0370</strain>
    </source>
</reference>
<dbReference type="InterPro" id="IPR008884">
    <property type="entry name" value="TylF_MeTrfase"/>
</dbReference>
<dbReference type="GO" id="GO:0008168">
    <property type="term" value="F:methyltransferase activity"/>
    <property type="evidence" value="ECO:0007669"/>
    <property type="project" value="UniProtKB-KW"/>
</dbReference>
<keyword evidence="1" id="KW-0489">Methyltransferase</keyword>
<dbReference type="EC" id="2.1.1.-" evidence="1"/>
<proteinExistence type="predicted"/>
<dbReference type="Gene3D" id="3.40.50.150">
    <property type="entry name" value="Vaccinia Virus protein VP39"/>
    <property type="match status" value="1"/>
</dbReference>
<dbReference type="SUPFAM" id="SSF53335">
    <property type="entry name" value="S-adenosyl-L-methionine-dependent methyltransferases"/>
    <property type="match status" value="1"/>
</dbReference>
<dbReference type="InterPro" id="IPR029063">
    <property type="entry name" value="SAM-dependent_MTases_sf"/>
</dbReference>